<dbReference type="Proteomes" id="UP000831775">
    <property type="component" value="Chromosome"/>
</dbReference>
<name>A0ABY4FTC3_9MICO</name>
<dbReference type="SUPFAM" id="SSF46785">
    <property type="entry name" value="Winged helix' DNA-binding domain"/>
    <property type="match status" value="1"/>
</dbReference>
<dbReference type="InterPro" id="IPR000485">
    <property type="entry name" value="AsnC-type_HTH_dom"/>
</dbReference>
<keyword evidence="2" id="KW-0238">DNA-binding</keyword>
<dbReference type="RefSeq" id="WP_244684618.1">
    <property type="nucleotide sequence ID" value="NZ_CP095043.1"/>
</dbReference>
<proteinExistence type="predicted"/>
<dbReference type="SMART" id="SM00344">
    <property type="entry name" value="HTH_ASNC"/>
    <property type="match status" value="1"/>
</dbReference>
<evidence type="ECO:0000256" key="3">
    <source>
        <dbReference type="ARBA" id="ARBA00023163"/>
    </source>
</evidence>
<organism evidence="4 5">
    <name type="scientific">Leucobacter rhizosphaerae</name>
    <dbReference type="NCBI Taxonomy" id="2932245"/>
    <lineage>
        <taxon>Bacteria</taxon>
        <taxon>Bacillati</taxon>
        <taxon>Actinomycetota</taxon>
        <taxon>Actinomycetes</taxon>
        <taxon>Micrococcales</taxon>
        <taxon>Microbacteriaceae</taxon>
        <taxon>Leucobacter</taxon>
    </lineage>
</organism>
<evidence type="ECO:0000256" key="1">
    <source>
        <dbReference type="ARBA" id="ARBA00023015"/>
    </source>
</evidence>
<dbReference type="InterPro" id="IPR011008">
    <property type="entry name" value="Dimeric_a/b-barrel"/>
</dbReference>
<keyword evidence="3" id="KW-0804">Transcription</keyword>
<accession>A0ABY4FTC3</accession>
<evidence type="ECO:0000256" key="2">
    <source>
        <dbReference type="ARBA" id="ARBA00023125"/>
    </source>
</evidence>
<dbReference type="EMBL" id="CP095043">
    <property type="protein sequence ID" value="UOQ59555.1"/>
    <property type="molecule type" value="Genomic_DNA"/>
</dbReference>
<dbReference type="SUPFAM" id="SSF54909">
    <property type="entry name" value="Dimeric alpha+beta barrel"/>
    <property type="match status" value="1"/>
</dbReference>
<protein>
    <submittedName>
        <fullName evidence="4">AsnC family transcriptional regulator</fullName>
    </submittedName>
</protein>
<gene>
    <name evidence="4" type="ORF">MUN76_10890</name>
</gene>
<dbReference type="PANTHER" id="PTHR30154">
    <property type="entry name" value="LEUCINE-RESPONSIVE REGULATORY PROTEIN"/>
    <property type="match status" value="1"/>
</dbReference>
<keyword evidence="1" id="KW-0805">Transcription regulation</keyword>
<sequence>MAQRRDAYSVTAFPGSNRVEGLFLPVGPDAVDEIANDLLPEIDGVIGSELARITRPYRRGHQWHGGRLDAGARQRLLKDIAAEGGADAGIVELTAQDRIITETLERDGRTPAKEVAEAAGVTSQFIGRRMRALFRSGLLQMRTEVSPEVSGLALEAHLRFTVDAARVDALGQHLAADPSIMYCVATTGSHPLECIVKLPRLSDLHAWTTGTLADFSGVVVAECETEPRQVRRANIRFP</sequence>
<dbReference type="InterPro" id="IPR036390">
    <property type="entry name" value="WH_DNA-bd_sf"/>
</dbReference>
<dbReference type="InterPro" id="IPR036388">
    <property type="entry name" value="WH-like_DNA-bd_sf"/>
</dbReference>
<evidence type="ECO:0000313" key="4">
    <source>
        <dbReference type="EMBL" id="UOQ59555.1"/>
    </source>
</evidence>
<dbReference type="PANTHER" id="PTHR30154:SF34">
    <property type="entry name" value="TRANSCRIPTIONAL REGULATOR AZLB"/>
    <property type="match status" value="1"/>
</dbReference>
<dbReference type="Gene3D" id="1.10.10.10">
    <property type="entry name" value="Winged helix-like DNA-binding domain superfamily/Winged helix DNA-binding domain"/>
    <property type="match status" value="1"/>
</dbReference>
<keyword evidence="5" id="KW-1185">Reference proteome</keyword>
<reference evidence="4 5" key="1">
    <citation type="submission" date="2022-04" db="EMBL/GenBank/DDBJ databases">
        <title>Leucobacter sp. isolated from rhizosphere of onion.</title>
        <authorList>
            <person name="Won M."/>
            <person name="Lee C.-M."/>
            <person name="Woen H.-Y."/>
            <person name="Kwon S.-W."/>
        </authorList>
    </citation>
    <scope>NUCLEOTIDE SEQUENCE [LARGE SCALE GENOMIC DNA]</scope>
    <source>
        <strain evidence="4 5">H25R-14</strain>
    </source>
</reference>
<dbReference type="InterPro" id="IPR019888">
    <property type="entry name" value="Tscrpt_reg_AsnC-like"/>
</dbReference>
<evidence type="ECO:0000313" key="5">
    <source>
        <dbReference type="Proteomes" id="UP000831775"/>
    </source>
</evidence>
<dbReference type="PRINTS" id="PR00033">
    <property type="entry name" value="HTHASNC"/>
</dbReference>